<reference evidence="3" key="1">
    <citation type="submission" date="2020-06" db="EMBL/GenBank/DDBJ databases">
        <authorList>
            <consortium name="Plant Systems Biology data submission"/>
        </authorList>
    </citation>
    <scope>NUCLEOTIDE SEQUENCE</scope>
    <source>
        <strain evidence="3">D6</strain>
    </source>
</reference>
<dbReference type="Gene3D" id="3.40.30.10">
    <property type="entry name" value="Glutaredoxin"/>
    <property type="match status" value="2"/>
</dbReference>
<gene>
    <name evidence="3" type="ORF">SEMRO_395_G134040.1</name>
</gene>
<feature type="chain" id="PRO_5040474939" evidence="1">
    <location>
        <begin position="24"/>
        <end position="499"/>
    </location>
</feature>
<dbReference type="Pfam" id="PF13417">
    <property type="entry name" value="GST_N_3"/>
    <property type="match status" value="1"/>
</dbReference>
<dbReference type="EMBL" id="CAICTM010000394">
    <property type="protein sequence ID" value="CAB9509571.1"/>
    <property type="molecule type" value="Genomic_DNA"/>
</dbReference>
<dbReference type="AlphaFoldDB" id="A0A9N8DVN4"/>
<evidence type="ECO:0000313" key="4">
    <source>
        <dbReference type="Proteomes" id="UP001153069"/>
    </source>
</evidence>
<name>A0A9N8DVN4_9STRA</name>
<dbReference type="PROSITE" id="PS50404">
    <property type="entry name" value="GST_NTER"/>
    <property type="match status" value="1"/>
</dbReference>
<dbReference type="SUPFAM" id="SSF52833">
    <property type="entry name" value="Thioredoxin-like"/>
    <property type="match status" value="2"/>
</dbReference>
<dbReference type="OrthoDB" id="422574at2759"/>
<protein>
    <submittedName>
        <fullName evidence="3">Monothiol glutaredoxin</fullName>
    </submittedName>
</protein>
<proteinExistence type="predicted"/>
<feature type="signal peptide" evidence="1">
    <location>
        <begin position="1"/>
        <end position="23"/>
    </location>
</feature>
<dbReference type="InterPro" id="IPR036249">
    <property type="entry name" value="Thioredoxin-like_sf"/>
</dbReference>
<dbReference type="Proteomes" id="UP001153069">
    <property type="component" value="Unassembled WGS sequence"/>
</dbReference>
<dbReference type="Pfam" id="PF00462">
    <property type="entry name" value="Glutaredoxin"/>
    <property type="match status" value="1"/>
</dbReference>
<evidence type="ECO:0000259" key="2">
    <source>
        <dbReference type="PROSITE" id="PS50404"/>
    </source>
</evidence>
<dbReference type="InterPro" id="IPR002109">
    <property type="entry name" value="Glutaredoxin"/>
</dbReference>
<sequence>MKLPLSSWWLLALSCSALPAGVAFLVSTPTSSTITTTTQLYSIPDPLDTLTSGLASICRLPHGVTAVETPPTPDGQLDLLPRFAQLWDVENSADCRAVRELLTELDVVVDLVIPAAPNSRVFVDPDYDYALSPGTPVPRLGVEESNGDELILSGADQVVAYLESLKQQQAEMAKATAATNDEEDEDNAKPEVEEALEVAKNVWNKVGNNLATALRLGRGSQVSPAATFTIPVPVRRPPKPLVLYSYEGNQFCRLVREVLTELDIVYELRSAGKESPRRSELAYITGGSSQCPYLLDPNTGSDMAESADIIAYLYKNYARWTPPNELLEWASDIVIPLFRPLFQGLAPLQAGSNKEDKASFEEDIRKAERAIEATIQQHPVVVYTYEWSPFCTEATSVLDRLEIPYHQVSLGKEWIPGLITEEGAQLRAALLETAGQSSLPHIFVGGKSIGGLFSGTPGLIPSLEAGKLDAMVESATEMLEKRKQYQKESPVGGSGGAFE</sequence>
<dbReference type="PROSITE" id="PS51257">
    <property type="entry name" value="PROKAR_LIPOPROTEIN"/>
    <property type="match status" value="1"/>
</dbReference>
<organism evidence="3 4">
    <name type="scientific">Seminavis robusta</name>
    <dbReference type="NCBI Taxonomy" id="568900"/>
    <lineage>
        <taxon>Eukaryota</taxon>
        <taxon>Sar</taxon>
        <taxon>Stramenopiles</taxon>
        <taxon>Ochrophyta</taxon>
        <taxon>Bacillariophyta</taxon>
        <taxon>Bacillariophyceae</taxon>
        <taxon>Bacillariophycidae</taxon>
        <taxon>Naviculales</taxon>
        <taxon>Naviculaceae</taxon>
        <taxon>Seminavis</taxon>
    </lineage>
</organism>
<dbReference type="PROSITE" id="PS51354">
    <property type="entry name" value="GLUTAREDOXIN_2"/>
    <property type="match status" value="1"/>
</dbReference>
<comment type="caution">
    <text evidence="3">The sequence shown here is derived from an EMBL/GenBank/DDBJ whole genome shotgun (WGS) entry which is preliminary data.</text>
</comment>
<evidence type="ECO:0000256" key="1">
    <source>
        <dbReference type="SAM" id="SignalP"/>
    </source>
</evidence>
<keyword evidence="4" id="KW-1185">Reference proteome</keyword>
<evidence type="ECO:0000313" key="3">
    <source>
        <dbReference type="EMBL" id="CAB9509571.1"/>
    </source>
</evidence>
<feature type="domain" description="GST N-terminal" evidence="2">
    <location>
        <begin position="239"/>
        <end position="321"/>
    </location>
</feature>
<keyword evidence="1" id="KW-0732">Signal</keyword>
<accession>A0A9N8DVN4</accession>
<dbReference type="PANTHER" id="PTHR45288">
    <property type="entry name" value="THIOREDOXIN FAMILY PROTEIN"/>
    <property type="match status" value="1"/>
</dbReference>
<dbReference type="PANTHER" id="PTHR45288:SF1">
    <property type="entry name" value="THIOREDOXIN FAMILY PROTEIN"/>
    <property type="match status" value="1"/>
</dbReference>
<dbReference type="InterPro" id="IPR004045">
    <property type="entry name" value="Glutathione_S-Trfase_N"/>
</dbReference>